<feature type="domain" description="Carboxyltransferase" evidence="4">
    <location>
        <begin position="26"/>
        <end position="299"/>
    </location>
</feature>
<evidence type="ECO:0000313" key="6">
    <source>
        <dbReference type="Proteomes" id="UP000626244"/>
    </source>
</evidence>
<dbReference type="Proteomes" id="UP000626244">
    <property type="component" value="Unassembled WGS sequence"/>
</dbReference>
<dbReference type="RefSeq" id="WP_158093159.1">
    <property type="nucleotide sequence ID" value="NZ_BMHB01000001.1"/>
</dbReference>
<evidence type="ECO:0000259" key="4">
    <source>
        <dbReference type="SMART" id="SM00797"/>
    </source>
</evidence>
<name>A0A8J3AF67_9BACI</name>
<dbReference type="Gene3D" id="2.40.100.10">
    <property type="entry name" value="Cyclophilin-like"/>
    <property type="match status" value="1"/>
</dbReference>
<sequence length="316" mass="35153">MISLFEVLKVGVLVTIQDMGRKNFRHMGIPVSGAMDQLAYQIGNILLGNKRDVASIEVAMGGTILKVCHDVDVVITGADLSPTINGQKIPMYRVIRLKQNDILTFHGAKSGVYAYIVVPDGICSKVDFESQSSYVLAKLGTVILKGMIIHGYHNEKRDLIGLNYEWQPNYSNRKVVHYIKSSHFNLLPADLINELSTNLLIGTSNRMGMYLSTNEKINQEFNANILSEGTTFGTIQILPSGQPIILLADCQTTGGYVTLGTIIHSDLTILSQAKQGDYIKLVAIDIESARNRNIEYERFLKHLLLDRQNIIKERSS</sequence>
<dbReference type="GO" id="GO:0005524">
    <property type="term" value="F:ATP binding"/>
    <property type="evidence" value="ECO:0007669"/>
    <property type="project" value="UniProtKB-KW"/>
</dbReference>
<dbReference type="AlphaFoldDB" id="A0A8J3AF67"/>
<protein>
    <submittedName>
        <fullName evidence="5">Allophanate hydrolase</fullName>
    </submittedName>
</protein>
<keyword evidence="3" id="KW-0067">ATP-binding</keyword>
<dbReference type="InterPro" id="IPR029000">
    <property type="entry name" value="Cyclophilin-like_dom_sf"/>
</dbReference>
<proteinExistence type="predicted"/>
<evidence type="ECO:0000256" key="3">
    <source>
        <dbReference type="ARBA" id="ARBA00022840"/>
    </source>
</evidence>
<dbReference type="OrthoDB" id="9782422at2"/>
<evidence type="ECO:0000256" key="2">
    <source>
        <dbReference type="ARBA" id="ARBA00022801"/>
    </source>
</evidence>
<evidence type="ECO:0000313" key="5">
    <source>
        <dbReference type="EMBL" id="GGI13257.1"/>
    </source>
</evidence>
<dbReference type="SMART" id="SM00797">
    <property type="entry name" value="AHS2"/>
    <property type="match status" value="1"/>
</dbReference>
<dbReference type="EMBL" id="BMHB01000001">
    <property type="protein sequence ID" value="GGI13257.1"/>
    <property type="molecule type" value="Genomic_DNA"/>
</dbReference>
<dbReference type="PANTHER" id="PTHR43309:SF5">
    <property type="entry name" value="5-OXOPROLINASE SUBUNIT C"/>
    <property type="match status" value="1"/>
</dbReference>
<accession>A0A8J3AF67</accession>
<evidence type="ECO:0000256" key="1">
    <source>
        <dbReference type="ARBA" id="ARBA00022741"/>
    </source>
</evidence>
<dbReference type="GO" id="GO:0016787">
    <property type="term" value="F:hydrolase activity"/>
    <property type="evidence" value="ECO:0007669"/>
    <property type="project" value="UniProtKB-KW"/>
</dbReference>
<dbReference type="InterPro" id="IPR003778">
    <property type="entry name" value="CT_A_B"/>
</dbReference>
<keyword evidence="1" id="KW-0547">Nucleotide-binding</keyword>
<organism evidence="5 6">
    <name type="scientific">Gottfriedia solisilvae</name>
    <dbReference type="NCBI Taxonomy" id="1516104"/>
    <lineage>
        <taxon>Bacteria</taxon>
        <taxon>Bacillati</taxon>
        <taxon>Bacillota</taxon>
        <taxon>Bacilli</taxon>
        <taxon>Bacillales</taxon>
        <taxon>Bacillaceae</taxon>
        <taxon>Gottfriedia</taxon>
    </lineage>
</organism>
<reference evidence="6" key="1">
    <citation type="journal article" date="2019" name="Int. J. Syst. Evol. Microbiol.">
        <title>The Global Catalogue of Microorganisms (GCM) 10K type strain sequencing project: providing services to taxonomists for standard genome sequencing and annotation.</title>
        <authorList>
            <consortium name="The Broad Institute Genomics Platform"/>
            <consortium name="The Broad Institute Genome Sequencing Center for Infectious Disease"/>
            <person name="Wu L."/>
            <person name="Ma J."/>
        </authorList>
    </citation>
    <scope>NUCLEOTIDE SEQUENCE [LARGE SCALE GENOMIC DNA]</scope>
    <source>
        <strain evidence="6">CGMCC 1.14993</strain>
    </source>
</reference>
<keyword evidence="2 5" id="KW-0378">Hydrolase</keyword>
<gene>
    <name evidence="5" type="ORF">GCM10007380_17010</name>
</gene>
<dbReference type="Pfam" id="PF02626">
    <property type="entry name" value="CT_A_B"/>
    <property type="match status" value="1"/>
</dbReference>
<dbReference type="InterPro" id="IPR052708">
    <property type="entry name" value="PxpC"/>
</dbReference>
<keyword evidence="6" id="KW-1185">Reference proteome</keyword>
<dbReference type="PANTHER" id="PTHR43309">
    <property type="entry name" value="5-OXOPROLINASE SUBUNIT C"/>
    <property type="match status" value="1"/>
</dbReference>
<comment type="caution">
    <text evidence="5">The sequence shown here is derived from an EMBL/GenBank/DDBJ whole genome shotgun (WGS) entry which is preliminary data.</text>
</comment>